<dbReference type="CDD" id="cd03025">
    <property type="entry name" value="DsbA_FrnE_like"/>
    <property type="match status" value="1"/>
</dbReference>
<dbReference type="AlphaFoldDB" id="A0A1H7GLV6"/>
<dbReference type="InterPro" id="IPR036249">
    <property type="entry name" value="Thioredoxin-like_sf"/>
</dbReference>
<dbReference type="PANTHER" id="PTHR13887">
    <property type="entry name" value="GLUTATHIONE S-TRANSFERASE KAPPA"/>
    <property type="match status" value="1"/>
</dbReference>
<dbReference type="EMBL" id="FOBI01000001">
    <property type="protein sequence ID" value="SEK37962.1"/>
    <property type="molecule type" value="Genomic_DNA"/>
</dbReference>
<dbReference type="PANTHER" id="PTHR13887:SF54">
    <property type="entry name" value="DSBA FAMILY PROTEIN"/>
    <property type="match status" value="1"/>
</dbReference>
<reference evidence="3" key="1">
    <citation type="submission" date="2016-10" db="EMBL/GenBank/DDBJ databases">
        <authorList>
            <person name="Varghese N."/>
            <person name="Submissions S."/>
        </authorList>
    </citation>
    <scope>NUCLEOTIDE SEQUENCE [LARGE SCALE GENOMIC DNA]</scope>
    <source>
        <strain evidence="3">CGMCC 1.9127</strain>
    </source>
</reference>
<feature type="domain" description="DSBA-like thioredoxin" evidence="1">
    <location>
        <begin position="9"/>
        <end position="177"/>
    </location>
</feature>
<protein>
    <recommendedName>
        <fullName evidence="1">DSBA-like thioredoxin domain-containing protein</fullName>
    </recommendedName>
</protein>
<evidence type="ECO:0000259" key="1">
    <source>
        <dbReference type="Pfam" id="PF01323"/>
    </source>
</evidence>
<keyword evidence="3" id="KW-1185">Reference proteome</keyword>
<organism evidence="2 3">
    <name type="scientific">Colwellia chukchiensis</name>
    <dbReference type="NCBI Taxonomy" id="641665"/>
    <lineage>
        <taxon>Bacteria</taxon>
        <taxon>Pseudomonadati</taxon>
        <taxon>Pseudomonadota</taxon>
        <taxon>Gammaproteobacteria</taxon>
        <taxon>Alteromonadales</taxon>
        <taxon>Colwelliaceae</taxon>
        <taxon>Colwellia</taxon>
    </lineage>
</organism>
<dbReference type="Gene3D" id="3.40.30.10">
    <property type="entry name" value="Glutaredoxin"/>
    <property type="match status" value="1"/>
</dbReference>
<dbReference type="Proteomes" id="UP000199297">
    <property type="component" value="Unassembled WGS sequence"/>
</dbReference>
<evidence type="ECO:0000313" key="3">
    <source>
        <dbReference type="Proteomes" id="UP000199297"/>
    </source>
</evidence>
<name>A0A1H7GLV6_9GAMM</name>
<dbReference type="Pfam" id="PF01323">
    <property type="entry name" value="DSBA"/>
    <property type="match status" value="1"/>
</dbReference>
<sequence>MKARLYYIYDPMCSWCWGYAPTWQRLQKELATEVEIIYQLGGLAKDSDELMPVAMQKFLQQTWRTIAQQLGTAFNFDFWQRCQPRRSTYPACRAALIARAEGKEQAMLAAIQEAYYLQAKNPSNIDTLHALALRLGLNGDDFMRQMTCPQLDQKLQREIAKVSAMPISGFPSLVLSKNHVYSPITLDYHNWRTSYQQIKAQI</sequence>
<evidence type="ECO:0000313" key="2">
    <source>
        <dbReference type="EMBL" id="SEK37962.1"/>
    </source>
</evidence>
<proteinExistence type="predicted"/>
<dbReference type="STRING" id="641665.GCA_002104455_00494"/>
<dbReference type="SUPFAM" id="SSF52833">
    <property type="entry name" value="Thioredoxin-like"/>
    <property type="match status" value="1"/>
</dbReference>
<dbReference type="Gene3D" id="1.10.472.60">
    <property type="entry name" value="putative protein disulfide isomerase domain"/>
    <property type="match status" value="1"/>
</dbReference>
<dbReference type="InterPro" id="IPR001853">
    <property type="entry name" value="DSBA-like_thioredoxin_dom"/>
</dbReference>
<gene>
    <name evidence="2" type="ORF">SAMN05216262_101209</name>
</gene>
<accession>A0A1H7GLV6</accession>